<dbReference type="Proteomes" id="UP000472263">
    <property type="component" value="Chromosome 8"/>
</dbReference>
<sequence>MSSHAELLLVTLEGLGGEELKKFQWFLQQDDILENFPAIPKSRLEKADRQDTVDQMVQTYGPPGSLQITVEVLKKINRNDLVCCFSKTDSVLIRTLVSALVLGYLTTG</sequence>
<evidence type="ECO:0000259" key="1">
    <source>
        <dbReference type="PROSITE" id="PS50824"/>
    </source>
</evidence>
<dbReference type="Ensembl" id="ENSMMDT00005001036.1">
    <property type="protein sequence ID" value="ENSMMDP00005001015.1"/>
    <property type="gene ID" value="ENSMMDG00005000609.1"/>
</dbReference>
<reference evidence="2" key="3">
    <citation type="submission" date="2025-09" db="UniProtKB">
        <authorList>
            <consortium name="Ensembl"/>
        </authorList>
    </citation>
    <scope>IDENTIFICATION</scope>
</reference>
<organism evidence="2 3">
    <name type="scientific">Myripristis murdjan</name>
    <name type="common">pinecone soldierfish</name>
    <dbReference type="NCBI Taxonomy" id="586833"/>
    <lineage>
        <taxon>Eukaryota</taxon>
        <taxon>Metazoa</taxon>
        <taxon>Chordata</taxon>
        <taxon>Craniata</taxon>
        <taxon>Vertebrata</taxon>
        <taxon>Euteleostomi</taxon>
        <taxon>Actinopterygii</taxon>
        <taxon>Neopterygii</taxon>
        <taxon>Teleostei</taxon>
        <taxon>Neoteleostei</taxon>
        <taxon>Acanthomorphata</taxon>
        <taxon>Holocentriformes</taxon>
        <taxon>Holocentridae</taxon>
        <taxon>Myripristis</taxon>
    </lineage>
</organism>
<proteinExistence type="predicted"/>
<dbReference type="InParanoid" id="A0A667W9F0"/>
<name>A0A667W9F0_9TELE</name>
<dbReference type="InterPro" id="IPR004020">
    <property type="entry name" value="DAPIN"/>
</dbReference>
<dbReference type="GeneTree" id="ENSGT00990000204250"/>
<reference evidence="2" key="1">
    <citation type="submission" date="2019-06" db="EMBL/GenBank/DDBJ databases">
        <authorList>
            <consortium name="Wellcome Sanger Institute Data Sharing"/>
        </authorList>
    </citation>
    <scope>NUCLEOTIDE SEQUENCE [LARGE SCALE GENOMIC DNA]</scope>
</reference>
<reference evidence="2" key="2">
    <citation type="submission" date="2025-08" db="UniProtKB">
        <authorList>
            <consortium name="Ensembl"/>
        </authorList>
    </citation>
    <scope>IDENTIFICATION</scope>
</reference>
<dbReference type="InterPro" id="IPR011029">
    <property type="entry name" value="DEATH-like_dom_sf"/>
</dbReference>
<dbReference type="AlphaFoldDB" id="A0A667W9F0"/>
<accession>A0A667W9F0</accession>
<dbReference type="Pfam" id="PF02758">
    <property type="entry name" value="PYRIN"/>
    <property type="match status" value="1"/>
</dbReference>
<evidence type="ECO:0000313" key="2">
    <source>
        <dbReference type="Ensembl" id="ENSMMDP00005001015.1"/>
    </source>
</evidence>
<dbReference type="PROSITE" id="PS50824">
    <property type="entry name" value="DAPIN"/>
    <property type="match status" value="1"/>
</dbReference>
<evidence type="ECO:0000313" key="3">
    <source>
        <dbReference type="Proteomes" id="UP000472263"/>
    </source>
</evidence>
<dbReference type="SMART" id="SM01289">
    <property type="entry name" value="PYRIN"/>
    <property type="match status" value="1"/>
</dbReference>
<keyword evidence="3" id="KW-1185">Reference proteome</keyword>
<protein>
    <recommendedName>
        <fullName evidence="1">Pyrin domain-containing protein</fullName>
    </recommendedName>
</protein>
<feature type="domain" description="Pyrin" evidence="1">
    <location>
        <begin position="1"/>
        <end position="81"/>
    </location>
</feature>
<dbReference type="Gene3D" id="1.10.533.10">
    <property type="entry name" value="Death Domain, Fas"/>
    <property type="match status" value="1"/>
</dbReference>
<dbReference type="CDD" id="cd08321">
    <property type="entry name" value="Pyrin_ASC-like"/>
    <property type="match status" value="1"/>
</dbReference>
<dbReference type="SUPFAM" id="SSF47986">
    <property type="entry name" value="DEATH domain"/>
    <property type="match status" value="1"/>
</dbReference>